<reference evidence="1 3" key="1">
    <citation type="submission" date="2015-08" db="EMBL/GenBank/DDBJ databases">
        <title>Candidatus Bacteriodes Periocalifornicus.</title>
        <authorList>
            <person name="McLean J.S."/>
            <person name="Kelley S."/>
        </authorList>
    </citation>
    <scope>NUCLEOTIDE SEQUENCE [LARGE SCALE GENOMIC DNA]</scope>
    <source>
        <strain evidence="1">12B</strain>
    </source>
</reference>
<comment type="caution">
    <text evidence="1">The sequence shown here is derived from an EMBL/GenBank/DDBJ whole genome shotgun (WGS) entry which is preliminary data.</text>
</comment>
<dbReference type="EMBL" id="LIIK01000024">
    <property type="protein sequence ID" value="KQM08734.1"/>
    <property type="molecule type" value="Genomic_DNA"/>
</dbReference>
<dbReference type="GO" id="GO:0006261">
    <property type="term" value="P:DNA-templated DNA replication"/>
    <property type="evidence" value="ECO:0007669"/>
    <property type="project" value="TreeGrafter"/>
</dbReference>
<dbReference type="InterPro" id="IPR027417">
    <property type="entry name" value="P-loop_NTPase"/>
</dbReference>
<protein>
    <recommendedName>
        <fullName evidence="4">DNA polymerase III subunit delta</fullName>
    </recommendedName>
</protein>
<keyword evidence="3" id="KW-1185">Reference proteome</keyword>
<dbReference type="Proteomes" id="UP000054172">
    <property type="component" value="Unassembled WGS sequence"/>
</dbReference>
<dbReference type="PANTHER" id="PTHR11669:SF8">
    <property type="entry name" value="DNA POLYMERASE III SUBUNIT DELTA"/>
    <property type="match status" value="1"/>
</dbReference>
<gene>
    <name evidence="1" type="ORF">AL399_05685</name>
    <name evidence="2" type="ORF">AL399_05830</name>
</gene>
<dbReference type="InterPro" id="IPR050238">
    <property type="entry name" value="DNA_Rep/Repair_Clamp_Loader"/>
</dbReference>
<evidence type="ECO:0000313" key="2">
    <source>
        <dbReference type="EMBL" id="KQM08734.1"/>
    </source>
</evidence>
<name>A0A0Q4B450_9BACT</name>
<accession>A0A0Q4B450</accession>
<dbReference type="Pfam" id="PF13177">
    <property type="entry name" value="DNA_pol3_delta2"/>
    <property type="match status" value="1"/>
</dbReference>
<dbReference type="Gene3D" id="3.40.50.300">
    <property type="entry name" value="P-loop containing nucleotide triphosphate hydrolases"/>
    <property type="match status" value="1"/>
</dbReference>
<dbReference type="AlphaFoldDB" id="A0A0Q4B450"/>
<dbReference type="EMBL" id="LIIK01000024">
    <property type="protein sequence ID" value="KQM08709.1"/>
    <property type="molecule type" value="Genomic_DNA"/>
</dbReference>
<dbReference type="PANTHER" id="PTHR11669">
    <property type="entry name" value="REPLICATION FACTOR C / DNA POLYMERASE III GAMMA-TAU SUBUNIT"/>
    <property type="match status" value="1"/>
</dbReference>
<dbReference type="PATRIC" id="fig|1702214.3.peg.362"/>
<evidence type="ECO:0008006" key="4">
    <source>
        <dbReference type="Google" id="ProtNLM"/>
    </source>
</evidence>
<evidence type="ECO:0000313" key="3">
    <source>
        <dbReference type="Proteomes" id="UP000054172"/>
    </source>
</evidence>
<evidence type="ECO:0000313" key="1">
    <source>
        <dbReference type="EMBL" id="KQM08709.1"/>
    </source>
</evidence>
<dbReference type="STRING" id="1702214.AL399_05685"/>
<organism evidence="1 3">
    <name type="scientific">Candidatus [Bacteroides] periocalifornicus</name>
    <dbReference type="NCBI Taxonomy" id="1702214"/>
    <lineage>
        <taxon>Bacteria</taxon>
        <taxon>Pseudomonadati</taxon>
        <taxon>Bacteroidota</taxon>
    </lineage>
</organism>
<proteinExistence type="predicted"/>
<dbReference type="SUPFAM" id="SSF52540">
    <property type="entry name" value="P-loop containing nucleoside triphosphate hydrolases"/>
    <property type="match status" value="1"/>
</dbReference>
<sequence length="376" mass="42255">MQFSQIVGLEETKTHLRMLADEGRMPHALMLSGSEGVGALGLAVALAQYMACSNRHDGDSCGVCPSCRRMAKLQHPDLNFCMPVVKVTPTKDEDPEAYLRDRWIEALQTNPYLTPSRWYTELGATGKQGLISAEMAEAIIEKLWYKPVELPMKFMVVWQPERMHPVAANRLLKVVEEPPEQTVFLFVSHHPELVLPTILSRVQQVIVPPVLEDDMVKALQHEGADSAKAQEIARVARGNYAQALELLREGDNQEMLALLMDLLRSGYSNNYEGIFTWVSLVLALGREREKELLAYLARMVREIYMLNLNLPELCYLIGPAREFAAKVAPYVNGRNIGWLLDAYQEAYQHVAGNGNENIIFTDLGLRHCQLLGKGVV</sequence>